<dbReference type="FunFam" id="3.40.190.80:FF:000002">
    <property type="entry name" value="Inositol-1-monophosphatase"/>
    <property type="match status" value="1"/>
</dbReference>
<keyword evidence="12" id="KW-1185">Reference proteome</keyword>
<dbReference type="STRING" id="7234.B4H5Z0"/>
<feature type="binding site" evidence="9">
    <location>
        <position position="435"/>
    </location>
    <ligand>
        <name>Mg(2+)</name>
        <dbReference type="ChEBI" id="CHEBI:18420"/>
        <label>1</label>
        <note>catalytic</note>
    </ligand>
</feature>
<dbReference type="PANTHER" id="PTHR20854">
    <property type="entry name" value="INOSITOL MONOPHOSPHATASE"/>
    <property type="match status" value="1"/>
</dbReference>
<dbReference type="GO" id="GO:0046854">
    <property type="term" value="P:phosphatidylinositol phosphate biosynthetic process"/>
    <property type="evidence" value="ECO:0007669"/>
    <property type="project" value="InterPro"/>
</dbReference>
<dbReference type="CDD" id="cd01639">
    <property type="entry name" value="IMPase"/>
    <property type="match status" value="1"/>
</dbReference>
<dbReference type="PhylomeDB" id="B4H5Z0"/>
<keyword evidence="7" id="KW-0378">Hydrolase</keyword>
<evidence type="ECO:0000256" key="3">
    <source>
        <dbReference type="ARBA" id="ARBA00005152"/>
    </source>
</evidence>
<evidence type="ECO:0000256" key="6">
    <source>
        <dbReference type="ARBA" id="ARBA00022723"/>
    </source>
</evidence>
<dbReference type="Gene3D" id="3.30.540.10">
    <property type="entry name" value="Fructose-1,6-Bisphosphatase, subunit A, domain 1"/>
    <property type="match status" value="1"/>
</dbReference>
<evidence type="ECO:0000256" key="8">
    <source>
        <dbReference type="ARBA" id="ARBA00022842"/>
    </source>
</evidence>
<dbReference type="GO" id="GO:0008934">
    <property type="term" value="F:inositol monophosphate 1-phosphatase activity"/>
    <property type="evidence" value="ECO:0007669"/>
    <property type="project" value="InterPro"/>
</dbReference>
<dbReference type="PANTHER" id="PTHR20854:SF4">
    <property type="entry name" value="INOSITOL-1-MONOPHOSPHATASE-RELATED"/>
    <property type="match status" value="1"/>
</dbReference>
<dbReference type="InterPro" id="IPR020583">
    <property type="entry name" value="Inositol_monoP_metal-BS"/>
</dbReference>
<name>B4H5Z0_DROPE</name>
<dbReference type="EC" id="3.1.3.25" evidence="5"/>
<dbReference type="FunFam" id="3.30.540.10:FF:000004">
    <property type="entry name" value="Inositol-1-monophosphatase"/>
    <property type="match status" value="1"/>
</dbReference>
<feature type="compositionally biased region" description="Basic and acidic residues" evidence="10">
    <location>
        <begin position="102"/>
        <end position="114"/>
    </location>
</feature>
<gene>
    <name evidence="11" type="primary">Dper\GL24595</name>
    <name evidence="11" type="ORF">Dper_GL24595</name>
</gene>
<dbReference type="Gene3D" id="3.40.190.80">
    <property type="match status" value="1"/>
</dbReference>
<evidence type="ECO:0000256" key="7">
    <source>
        <dbReference type="ARBA" id="ARBA00022801"/>
    </source>
</evidence>
<keyword evidence="8 9" id="KW-0460">Magnesium</keyword>
<feature type="compositionally biased region" description="Pro residues" evidence="10">
    <location>
        <begin position="189"/>
        <end position="199"/>
    </location>
</feature>
<dbReference type="GO" id="GO:0046872">
    <property type="term" value="F:metal ion binding"/>
    <property type="evidence" value="ECO:0007669"/>
    <property type="project" value="UniProtKB-KW"/>
</dbReference>
<dbReference type="InterPro" id="IPR020552">
    <property type="entry name" value="Inositol_monoPase_Li-sen"/>
</dbReference>
<feature type="compositionally biased region" description="Basic and acidic residues" evidence="10">
    <location>
        <begin position="135"/>
        <end position="147"/>
    </location>
</feature>
<dbReference type="Pfam" id="PF00459">
    <property type="entry name" value="Inositol_P"/>
    <property type="match status" value="1"/>
</dbReference>
<dbReference type="OrthoDB" id="10254945at2759"/>
<dbReference type="HOGENOM" id="CLU_443642_0_0_1"/>
<feature type="region of interest" description="Disordered" evidence="10">
    <location>
        <begin position="606"/>
        <end position="663"/>
    </location>
</feature>
<feature type="region of interest" description="Disordered" evidence="10">
    <location>
        <begin position="1"/>
        <end position="207"/>
    </location>
</feature>
<accession>B4H5Z0</accession>
<feature type="binding site" evidence="9">
    <location>
        <position position="433"/>
    </location>
    <ligand>
        <name>Mg(2+)</name>
        <dbReference type="ChEBI" id="CHEBI:18420"/>
        <label>1</label>
        <note>catalytic</note>
    </ligand>
</feature>
<feature type="compositionally biased region" description="Basic and acidic residues" evidence="10">
    <location>
        <begin position="615"/>
        <end position="631"/>
    </location>
</feature>
<dbReference type="SMR" id="B4H5Z0"/>
<feature type="compositionally biased region" description="Basic and acidic residues" evidence="10">
    <location>
        <begin position="1"/>
        <end position="15"/>
    </location>
</feature>
<sequence>MADQDEKKNDSKETPRPTNAATEFGLEDHIATQQDPRVAALKKADDARRLSTQSGRSVRRATSQHRAPVTPQPQVAITPTLQTESVPVTEPESQSMSPLPHYESRIEPQPHSDKQPYNAATDFGLEDTRATAQDPRVERIMKSERRPKCSRQKQHRKRNLHPLHHLHTFTAAPPLEKKEAALEATQPKPENPNIPAPPLRPEDVRMPPPTIYSSGCVTGACPLPGRGQPRGKTTCSPACGLPCRSNPIDEWKDPEDEPDNNKRVNTDYTIDPSKEFTRTRTSTKPLPDESENVSTEANDVPATKKPLMHKEVSESHIAGTATPKPYEKGSLENSGSDMALTETPSLTELFKVASKQVKAAGVMALEANKVRQEYTTKKHDHDILTRTDNEVEEKFIREMSARYPSHKFIGEEAISKTDTGQVELTDEPTWIIDPIDGTMNYVHRFPYYCISVALIINKQPEFGIIYNPPMNEMYTARRGKGAYLNDSPIRTSGQKSLEHSLVLQEYSTGINEDRNTIVLSNTERLLKKTHAMRSIGSSAMGLAMVASGVADAFYYFGLHIWHMAAGVILVQEAGGVVIDPAGGELDLMSRRCLAAASMPLARELSDQLDQSYPSPRDDQPISKTPKVETKDFIAQTDFTDSSDSLVSSSESPTRSKPPVTANQ</sequence>
<proteinExistence type="inferred from homology"/>
<organism evidence="12">
    <name type="scientific">Drosophila persimilis</name>
    <name type="common">Fruit fly</name>
    <dbReference type="NCBI Taxonomy" id="7234"/>
    <lineage>
        <taxon>Eukaryota</taxon>
        <taxon>Metazoa</taxon>
        <taxon>Ecdysozoa</taxon>
        <taxon>Arthropoda</taxon>
        <taxon>Hexapoda</taxon>
        <taxon>Insecta</taxon>
        <taxon>Pterygota</taxon>
        <taxon>Neoptera</taxon>
        <taxon>Endopterygota</taxon>
        <taxon>Diptera</taxon>
        <taxon>Brachycera</taxon>
        <taxon>Muscomorpha</taxon>
        <taxon>Ephydroidea</taxon>
        <taxon>Drosophilidae</taxon>
        <taxon>Drosophila</taxon>
        <taxon>Sophophora</taxon>
    </lineage>
</organism>
<comment type="cofactor">
    <cofactor evidence="2 9">
        <name>Mg(2+)</name>
        <dbReference type="ChEBI" id="CHEBI:18420"/>
    </cofactor>
</comment>
<evidence type="ECO:0000256" key="10">
    <source>
        <dbReference type="SAM" id="MobiDB-lite"/>
    </source>
</evidence>
<reference evidence="11 12" key="1">
    <citation type="journal article" date="2007" name="Nature">
        <title>Evolution of genes and genomes on the Drosophila phylogeny.</title>
        <authorList>
            <consortium name="Drosophila 12 Genomes Consortium"/>
            <person name="Clark A.G."/>
            <person name="Eisen M.B."/>
            <person name="Smith D.R."/>
            <person name="Bergman C.M."/>
            <person name="Oliver B."/>
            <person name="Markow T.A."/>
            <person name="Kaufman T.C."/>
            <person name="Kellis M."/>
            <person name="Gelbart W."/>
            <person name="Iyer V.N."/>
            <person name="Pollard D.A."/>
            <person name="Sackton T.B."/>
            <person name="Larracuente A.M."/>
            <person name="Singh N.D."/>
            <person name="Abad J.P."/>
            <person name="Abt D.N."/>
            <person name="Adryan B."/>
            <person name="Aguade M."/>
            <person name="Akashi H."/>
            <person name="Anderson W.W."/>
            <person name="Aquadro C.F."/>
            <person name="Ardell D.H."/>
            <person name="Arguello R."/>
            <person name="Artieri C.G."/>
            <person name="Barbash D.A."/>
            <person name="Barker D."/>
            <person name="Barsanti P."/>
            <person name="Batterham P."/>
            <person name="Batzoglou S."/>
            <person name="Begun D."/>
            <person name="Bhutkar A."/>
            <person name="Blanco E."/>
            <person name="Bosak S.A."/>
            <person name="Bradley R.K."/>
            <person name="Brand A.D."/>
            <person name="Brent M.R."/>
            <person name="Brooks A.N."/>
            <person name="Brown R.H."/>
            <person name="Butlin R.K."/>
            <person name="Caggese C."/>
            <person name="Calvi B.R."/>
            <person name="Bernardo de Carvalho A."/>
            <person name="Caspi A."/>
            <person name="Castrezana S."/>
            <person name="Celniker S.E."/>
            <person name="Chang J.L."/>
            <person name="Chapple C."/>
            <person name="Chatterji S."/>
            <person name="Chinwalla A."/>
            <person name="Civetta A."/>
            <person name="Clifton S.W."/>
            <person name="Comeron J.M."/>
            <person name="Costello J.C."/>
            <person name="Coyne J.A."/>
            <person name="Daub J."/>
            <person name="David R.G."/>
            <person name="Delcher A.L."/>
            <person name="Delehaunty K."/>
            <person name="Do C.B."/>
            <person name="Ebling H."/>
            <person name="Edwards K."/>
            <person name="Eickbush T."/>
            <person name="Evans J.D."/>
            <person name="Filipski A."/>
            <person name="Findeiss S."/>
            <person name="Freyhult E."/>
            <person name="Fulton L."/>
            <person name="Fulton R."/>
            <person name="Garcia A.C."/>
            <person name="Gardiner A."/>
            <person name="Garfield D.A."/>
            <person name="Garvin B.E."/>
            <person name="Gibson G."/>
            <person name="Gilbert D."/>
            <person name="Gnerre S."/>
            <person name="Godfrey J."/>
            <person name="Good R."/>
            <person name="Gotea V."/>
            <person name="Gravely B."/>
            <person name="Greenberg A.J."/>
            <person name="Griffiths-Jones S."/>
            <person name="Gross S."/>
            <person name="Guigo R."/>
            <person name="Gustafson E.A."/>
            <person name="Haerty W."/>
            <person name="Hahn M.W."/>
            <person name="Halligan D.L."/>
            <person name="Halpern A.L."/>
            <person name="Halter G.M."/>
            <person name="Han M.V."/>
            <person name="Heger A."/>
            <person name="Hillier L."/>
            <person name="Hinrichs A.S."/>
            <person name="Holmes I."/>
            <person name="Hoskins R.A."/>
            <person name="Hubisz M.J."/>
            <person name="Hultmark D."/>
            <person name="Huntley M.A."/>
            <person name="Jaffe D.B."/>
            <person name="Jagadeeshan S."/>
            <person name="Jeck W.R."/>
            <person name="Johnson J."/>
            <person name="Jones C.D."/>
            <person name="Jordan W.C."/>
            <person name="Karpen G.H."/>
            <person name="Kataoka E."/>
            <person name="Keightley P.D."/>
            <person name="Kheradpour P."/>
            <person name="Kirkness E.F."/>
            <person name="Koerich L.B."/>
            <person name="Kristiansen K."/>
            <person name="Kudrna D."/>
            <person name="Kulathinal R.J."/>
            <person name="Kumar S."/>
            <person name="Kwok R."/>
            <person name="Lander E."/>
            <person name="Langley C.H."/>
            <person name="Lapoint R."/>
            <person name="Lazzaro B.P."/>
            <person name="Lee S.J."/>
            <person name="Levesque L."/>
            <person name="Li R."/>
            <person name="Lin C.F."/>
            <person name="Lin M.F."/>
            <person name="Lindblad-Toh K."/>
            <person name="Llopart A."/>
            <person name="Long M."/>
            <person name="Low L."/>
            <person name="Lozovsky E."/>
            <person name="Lu J."/>
            <person name="Luo M."/>
            <person name="Machado C.A."/>
            <person name="Makalowski W."/>
            <person name="Marzo M."/>
            <person name="Matsuda M."/>
            <person name="Matzkin L."/>
            <person name="McAllister B."/>
            <person name="McBride C.S."/>
            <person name="McKernan B."/>
            <person name="McKernan K."/>
            <person name="Mendez-Lago M."/>
            <person name="Minx P."/>
            <person name="Mollenhauer M.U."/>
            <person name="Montooth K."/>
            <person name="Mount S.M."/>
            <person name="Mu X."/>
            <person name="Myers E."/>
            <person name="Negre B."/>
            <person name="Newfeld S."/>
            <person name="Nielsen R."/>
            <person name="Noor M.A."/>
            <person name="O'Grady P."/>
            <person name="Pachter L."/>
            <person name="Papaceit M."/>
            <person name="Parisi M.J."/>
            <person name="Parisi M."/>
            <person name="Parts L."/>
            <person name="Pedersen J.S."/>
            <person name="Pesole G."/>
            <person name="Phillippy A.M."/>
            <person name="Ponting C.P."/>
            <person name="Pop M."/>
            <person name="Porcelli D."/>
            <person name="Powell J.R."/>
            <person name="Prohaska S."/>
            <person name="Pruitt K."/>
            <person name="Puig M."/>
            <person name="Quesneville H."/>
            <person name="Ram K.R."/>
            <person name="Rand D."/>
            <person name="Rasmussen M.D."/>
            <person name="Reed L.K."/>
            <person name="Reenan R."/>
            <person name="Reily A."/>
            <person name="Remington K.A."/>
            <person name="Rieger T.T."/>
            <person name="Ritchie M.G."/>
            <person name="Robin C."/>
            <person name="Rogers Y.H."/>
            <person name="Rohde C."/>
            <person name="Rozas J."/>
            <person name="Rubenfield M.J."/>
            <person name="Ruiz A."/>
            <person name="Russo S."/>
            <person name="Salzberg S.L."/>
            <person name="Sanchez-Gracia A."/>
            <person name="Saranga D.J."/>
            <person name="Sato H."/>
            <person name="Schaeffer S.W."/>
            <person name="Schatz M.C."/>
            <person name="Schlenke T."/>
            <person name="Schwartz R."/>
            <person name="Segarra C."/>
            <person name="Singh R.S."/>
            <person name="Sirot L."/>
            <person name="Sirota M."/>
            <person name="Sisneros N.B."/>
            <person name="Smith C.D."/>
            <person name="Smith T.F."/>
            <person name="Spieth J."/>
            <person name="Stage D.E."/>
            <person name="Stark A."/>
            <person name="Stephan W."/>
            <person name="Strausberg R.L."/>
            <person name="Strempel S."/>
            <person name="Sturgill D."/>
            <person name="Sutton G."/>
            <person name="Sutton G.G."/>
            <person name="Tao W."/>
            <person name="Teichmann S."/>
            <person name="Tobari Y.N."/>
            <person name="Tomimura Y."/>
            <person name="Tsolas J.M."/>
            <person name="Valente V.L."/>
            <person name="Venter E."/>
            <person name="Venter J.C."/>
            <person name="Vicario S."/>
            <person name="Vieira F.G."/>
            <person name="Vilella A.J."/>
            <person name="Villasante A."/>
            <person name="Walenz B."/>
            <person name="Wang J."/>
            <person name="Wasserman M."/>
            <person name="Watts T."/>
            <person name="Wilson D."/>
            <person name="Wilson R.K."/>
            <person name="Wing R.A."/>
            <person name="Wolfner M.F."/>
            <person name="Wong A."/>
            <person name="Wong G.K."/>
            <person name="Wu C.I."/>
            <person name="Wu G."/>
            <person name="Yamamoto D."/>
            <person name="Yang H.P."/>
            <person name="Yang S.P."/>
            <person name="Yorke J.A."/>
            <person name="Yoshida K."/>
            <person name="Zdobnov E."/>
            <person name="Zhang P."/>
            <person name="Zhang Y."/>
            <person name="Zimin A.V."/>
            <person name="Baldwin J."/>
            <person name="Abdouelleil A."/>
            <person name="Abdulkadir J."/>
            <person name="Abebe A."/>
            <person name="Abera B."/>
            <person name="Abreu J."/>
            <person name="Acer S.C."/>
            <person name="Aftuck L."/>
            <person name="Alexander A."/>
            <person name="An P."/>
            <person name="Anderson E."/>
            <person name="Anderson S."/>
            <person name="Arachi H."/>
            <person name="Azer M."/>
            <person name="Bachantsang P."/>
            <person name="Barry A."/>
            <person name="Bayul T."/>
            <person name="Berlin A."/>
            <person name="Bessette D."/>
            <person name="Bloom T."/>
            <person name="Blye J."/>
            <person name="Boguslavskiy L."/>
            <person name="Bonnet C."/>
            <person name="Boukhgalter B."/>
            <person name="Bourzgui I."/>
            <person name="Brown A."/>
            <person name="Cahill P."/>
            <person name="Channer S."/>
            <person name="Cheshatsang Y."/>
            <person name="Chuda L."/>
            <person name="Citroen M."/>
            <person name="Collymore A."/>
            <person name="Cooke P."/>
            <person name="Costello M."/>
            <person name="D'Aco K."/>
            <person name="Daza R."/>
            <person name="De Haan G."/>
            <person name="DeGray S."/>
            <person name="DeMaso C."/>
            <person name="Dhargay N."/>
            <person name="Dooley K."/>
            <person name="Dooley E."/>
            <person name="Doricent M."/>
            <person name="Dorje P."/>
            <person name="Dorjee K."/>
            <person name="Dupes A."/>
            <person name="Elong R."/>
            <person name="Falk J."/>
            <person name="Farina A."/>
            <person name="Faro S."/>
            <person name="Ferguson D."/>
            <person name="Fisher S."/>
            <person name="Foley C.D."/>
            <person name="Franke A."/>
            <person name="Friedrich D."/>
            <person name="Gadbois L."/>
            <person name="Gearin G."/>
            <person name="Gearin C.R."/>
            <person name="Giannoukos G."/>
            <person name="Goode T."/>
            <person name="Graham J."/>
            <person name="Grandbois E."/>
            <person name="Grewal S."/>
            <person name="Gyaltsen K."/>
            <person name="Hafez N."/>
            <person name="Hagos B."/>
            <person name="Hall J."/>
            <person name="Henson C."/>
            <person name="Hollinger A."/>
            <person name="Honan T."/>
            <person name="Huard M.D."/>
            <person name="Hughes L."/>
            <person name="Hurhula B."/>
            <person name="Husby M.E."/>
            <person name="Kamat A."/>
            <person name="Kanga B."/>
            <person name="Kashin S."/>
            <person name="Khazanovich D."/>
            <person name="Kisner P."/>
            <person name="Lance K."/>
            <person name="Lara M."/>
            <person name="Lee W."/>
            <person name="Lennon N."/>
            <person name="Letendre F."/>
            <person name="LeVine R."/>
            <person name="Lipovsky A."/>
            <person name="Liu X."/>
            <person name="Liu J."/>
            <person name="Liu S."/>
            <person name="Lokyitsang T."/>
            <person name="Lokyitsang Y."/>
            <person name="Lubonja R."/>
            <person name="Lui A."/>
            <person name="MacDonald P."/>
            <person name="Magnisalis V."/>
            <person name="Maru K."/>
            <person name="Matthews C."/>
            <person name="McCusker W."/>
            <person name="McDonough S."/>
            <person name="Mehta T."/>
            <person name="Meldrim J."/>
            <person name="Meneus L."/>
            <person name="Mihai O."/>
            <person name="Mihalev A."/>
            <person name="Mihova T."/>
            <person name="Mittelman R."/>
            <person name="Mlenga V."/>
            <person name="Montmayeur A."/>
            <person name="Mulrain L."/>
            <person name="Navidi A."/>
            <person name="Naylor J."/>
            <person name="Negash T."/>
            <person name="Nguyen T."/>
            <person name="Nguyen N."/>
            <person name="Nicol R."/>
            <person name="Norbu C."/>
            <person name="Norbu N."/>
            <person name="Novod N."/>
            <person name="O'Neill B."/>
            <person name="Osman S."/>
            <person name="Markiewicz E."/>
            <person name="Oyono O.L."/>
            <person name="Patti C."/>
            <person name="Phunkhang P."/>
            <person name="Pierre F."/>
            <person name="Priest M."/>
            <person name="Raghuraman S."/>
            <person name="Rege F."/>
            <person name="Reyes R."/>
            <person name="Rise C."/>
            <person name="Rogov P."/>
            <person name="Ross K."/>
            <person name="Ryan E."/>
            <person name="Settipalli S."/>
            <person name="Shea T."/>
            <person name="Sherpa N."/>
            <person name="Shi L."/>
            <person name="Shih D."/>
            <person name="Sparrow T."/>
            <person name="Spaulding J."/>
            <person name="Stalker J."/>
            <person name="Stange-Thomann N."/>
            <person name="Stavropoulos S."/>
            <person name="Stone C."/>
            <person name="Strader C."/>
            <person name="Tesfaye S."/>
            <person name="Thomson T."/>
            <person name="Thoulutsang Y."/>
            <person name="Thoulutsang D."/>
            <person name="Topham K."/>
            <person name="Topping I."/>
            <person name="Tsamla T."/>
            <person name="Vassiliev H."/>
            <person name="Vo A."/>
            <person name="Wangchuk T."/>
            <person name="Wangdi T."/>
            <person name="Weiand M."/>
            <person name="Wilkinson J."/>
            <person name="Wilson A."/>
            <person name="Yadav S."/>
            <person name="Young G."/>
            <person name="Yu Q."/>
            <person name="Zembek L."/>
            <person name="Zhong D."/>
            <person name="Zimmer A."/>
            <person name="Zwirko Z."/>
            <person name="Jaffe D.B."/>
            <person name="Alvarez P."/>
            <person name="Brockman W."/>
            <person name="Butler J."/>
            <person name="Chin C."/>
            <person name="Gnerre S."/>
            <person name="Grabherr M."/>
            <person name="Kleber M."/>
            <person name="Mauceli E."/>
            <person name="MacCallum I."/>
        </authorList>
    </citation>
    <scope>NUCLEOTIDE SEQUENCE [LARGE SCALE GENOMIC DNA]</scope>
    <source>
        <strain evidence="12">MSH-3 / Tucson 14011-0111.49</strain>
    </source>
</reference>
<dbReference type="GO" id="GO:0006021">
    <property type="term" value="P:inositol biosynthetic process"/>
    <property type="evidence" value="ECO:0007669"/>
    <property type="project" value="UniProtKB-UniPathway"/>
</dbReference>
<evidence type="ECO:0000256" key="2">
    <source>
        <dbReference type="ARBA" id="ARBA00001946"/>
    </source>
</evidence>
<dbReference type="eggNOG" id="KOG2951">
    <property type="taxonomic scope" value="Eukaryota"/>
</dbReference>
<dbReference type="AlphaFoldDB" id="B4H5Z0"/>
<comment type="similarity">
    <text evidence="4">Belongs to the inositol monophosphatase superfamily.</text>
</comment>
<evidence type="ECO:0000313" key="11">
    <source>
        <dbReference type="EMBL" id="EDW33207.1"/>
    </source>
</evidence>
<feature type="compositionally biased region" description="Polar residues" evidence="10">
    <location>
        <begin position="72"/>
        <end position="97"/>
    </location>
</feature>
<evidence type="ECO:0000256" key="4">
    <source>
        <dbReference type="ARBA" id="ARBA00009759"/>
    </source>
</evidence>
<evidence type="ECO:0000256" key="5">
    <source>
        <dbReference type="ARBA" id="ARBA00013106"/>
    </source>
</evidence>
<dbReference type="PROSITE" id="PS00629">
    <property type="entry name" value="IMP_1"/>
    <property type="match status" value="1"/>
</dbReference>
<evidence type="ECO:0000313" key="12">
    <source>
        <dbReference type="Proteomes" id="UP000008744"/>
    </source>
</evidence>
<dbReference type="PRINTS" id="PR00377">
    <property type="entry name" value="IMPHPHTASES"/>
</dbReference>
<dbReference type="SUPFAM" id="SSF56655">
    <property type="entry name" value="Carbohydrate phosphatase"/>
    <property type="match status" value="1"/>
</dbReference>
<keyword evidence="6 9" id="KW-0479">Metal-binding</keyword>
<dbReference type="InterPro" id="IPR000760">
    <property type="entry name" value="Inositol_monophosphatase-like"/>
</dbReference>
<comment type="pathway">
    <text evidence="3">Polyol metabolism; myo-inositol biosynthesis; myo-inositol from D-glucose 6-phosphate: step 2/2.</text>
</comment>
<dbReference type="Proteomes" id="UP000008744">
    <property type="component" value="Unassembled WGS sequence"/>
</dbReference>
<dbReference type="PRINTS" id="PR00378">
    <property type="entry name" value="LIIMPHPHTASE"/>
</dbReference>
<feature type="binding site" evidence="9">
    <location>
        <position position="436"/>
    </location>
    <ligand>
        <name>Mg(2+)</name>
        <dbReference type="ChEBI" id="CHEBI:18420"/>
        <label>1</label>
        <note>catalytic</note>
    </ligand>
</feature>
<feature type="compositionally biased region" description="Low complexity" evidence="10">
    <location>
        <begin position="636"/>
        <end position="652"/>
    </location>
</feature>
<evidence type="ECO:0000256" key="1">
    <source>
        <dbReference type="ARBA" id="ARBA00001033"/>
    </source>
</evidence>
<feature type="region of interest" description="Disordered" evidence="10">
    <location>
        <begin position="244"/>
        <end position="338"/>
    </location>
</feature>
<dbReference type="UniPathway" id="UPA00823">
    <property type="reaction ID" value="UER00788"/>
</dbReference>
<evidence type="ECO:0000256" key="9">
    <source>
        <dbReference type="PIRSR" id="PIRSR600760-2"/>
    </source>
</evidence>
<feature type="compositionally biased region" description="Basic residues" evidence="10">
    <location>
        <begin position="148"/>
        <end position="167"/>
    </location>
</feature>
<dbReference type="OMA" id="KECHEDC"/>
<dbReference type="InterPro" id="IPR033942">
    <property type="entry name" value="IMPase"/>
</dbReference>
<feature type="binding site" evidence="9">
    <location>
        <position position="411"/>
    </location>
    <ligand>
        <name>Mg(2+)</name>
        <dbReference type="ChEBI" id="CHEBI:18420"/>
        <label>1</label>
        <note>catalytic</note>
    </ligand>
</feature>
<dbReference type="GO" id="GO:0007165">
    <property type="term" value="P:signal transduction"/>
    <property type="evidence" value="ECO:0007669"/>
    <property type="project" value="TreeGrafter"/>
</dbReference>
<protein>
    <recommendedName>
        <fullName evidence="5">inositol-phosphate phosphatase</fullName>
        <ecNumber evidence="5">3.1.3.25</ecNumber>
    </recommendedName>
</protein>
<dbReference type="EMBL" id="CH479212">
    <property type="protein sequence ID" value="EDW33207.1"/>
    <property type="molecule type" value="Genomic_DNA"/>
</dbReference>
<comment type="catalytic activity">
    <reaction evidence="1">
        <text>a myo-inositol phosphate + H2O = myo-inositol + phosphate</text>
        <dbReference type="Rhea" id="RHEA:24056"/>
        <dbReference type="ChEBI" id="CHEBI:15377"/>
        <dbReference type="ChEBI" id="CHEBI:17268"/>
        <dbReference type="ChEBI" id="CHEBI:43474"/>
        <dbReference type="ChEBI" id="CHEBI:84139"/>
        <dbReference type="EC" id="3.1.3.25"/>
    </reaction>
</comment>